<dbReference type="Gene3D" id="3.40.630.30">
    <property type="match status" value="1"/>
</dbReference>
<dbReference type="InterPro" id="IPR031165">
    <property type="entry name" value="GNAT_YJDJ"/>
</dbReference>
<dbReference type="SUPFAM" id="SSF55729">
    <property type="entry name" value="Acyl-CoA N-acyltransferases (Nat)"/>
    <property type="match status" value="1"/>
</dbReference>
<dbReference type="Pfam" id="PF14542">
    <property type="entry name" value="Acetyltransf_CG"/>
    <property type="match status" value="1"/>
</dbReference>
<dbReference type="CDD" id="cd04301">
    <property type="entry name" value="NAT_SF"/>
    <property type="match status" value="1"/>
</dbReference>
<gene>
    <name evidence="3" type="ORF">H9856_04095</name>
</gene>
<feature type="domain" description="N-acetyltransferase" evidence="1">
    <location>
        <begin position="1"/>
        <end position="98"/>
    </location>
</feature>
<proteinExistence type="predicted"/>
<dbReference type="InterPro" id="IPR016181">
    <property type="entry name" value="Acyl_CoA_acyltransferase"/>
</dbReference>
<comment type="caution">
    <text evidence="3">The sequence shown here is derived from an EMBL/GenBank/DDBJ whole genome shotgun (WGS) entry which is preliminary data.</text>
</comment>
<dbReference type="EMBL" id="DXFH01000013">
    <property type="protein sequence ID" value="HIX35568.1"/>
    <property type="molecule type" value="Genomic_DNA"/>
</dbReference>
<evidence type="ECO:0000259" key="1">
    <source>
        <dbReference type="PROSITE" id="PS51186"/>
    </source>
</evidence>
<reference evidence="3" key="1">
    <citation type="journal article" date="2021" name="PeerJ">
        <title>Extensive microbial diversity within the chicken gut microbiome revealed by metagenomics and culture.</title>
        <authorList>
            <person name="Gilroy R."/>
            <person name="Ravi A."/>
            <person name="Getino M."/>
            <person name="Pursley I."/>
            <person name="Horton D.L."/>
            <person name="Alikhan N.F."/>
            <person name="Baker D."/>
            <person name="Gharbi K."/>
            <person name="Hall N."/>
            <person name="Watson M."/>
            <person name="Adriaenssens E.M."/>
            <person name="Foster-Nyarko E."/>
            <person name="Jarju S."/>
            <person name="Secka A."/>
            <person name="Antonio M."/>
            <person name="Oren A."/>
            <person name="Chaudhuri R.R."/>
            <person name="La Ragione R."/>
            <person name="Hildebrand F."/>
            <person name="Pallen M.J."/>
        </authorList>
    </citation>
    <scope>NUCLEOTIDE SEQUENCE</scope>
    <source>
        <strain evidence="3">ChiSxjej3B15-572</strain>
    </source>
</reference>
<dbReference type="PROSITE" id="PS51186">
    <property type="entry name" value="GNAT"/>
    <property type="match status" value="1"/>
</dbReference>
<evidence type="ECO:0000313" key="3">
    <source>
        <dbReference type="EMBL" id="HIX35568.1"/>
    </source>
</evidence>
<feature type="domain" description="N-acetyltransferase" evidence="2">
    <location>
        <begin position="2"/>
        <end position="92"/>
    </location>
</feature>
<dbReference type="GO" id="GO:0016747">
    <property type="term" value="F:acyltransferase activity, transferring groups other than amino-acyl groups"/>
    <property type="evidence" value="ECO:0007669"/>
    <property type="project" value="InterPro"/>
</dbReference>
<dbReference type="AlphaFoldDB" id="A0A9D2AK96"/>
<accession>A0A9D2AK96</accession>
<organism evidence="3 4">
    <name type="scientific">Candidatus Limosilactobacillus merdigallinarum</name>
    <dbReference type="NCBI Taxonomy" id="2838652"/>
    <lineage>
        <taxon>Bacteria</taxon>
        <taxon>Bacillati</taxon>
        <taxon>Bacillota</taxon>
        <taxon>Bacilli</taxon>
        <taxon>Lactobacillales</taxon>
        <taxon>Lactobacillaceae</taxon>
        <taxon>Limosilactobacillus</taxon>
    </lineage>
</organism>
<sequence length="98" mass="11486">MQLIFADEKLTVNSERGQWIGDIACPMIDTKLKKVVVERVFVVPEYRGHGIAAQLMQTLVDHAREEHWQLEIMCPYAKKWFQLHTEAQDVLFKAHHNE</sequence>
<dbReference type="Proteomes" id="UP000824231">
    <property type="component" value="Unassembled WGS sequence"/>
</dbReference>
<dbReference type="PROSITE" id="PS51729">
    <property type="entry name" value="GNAT_YJDJ"/>
    <property type="match status" value="1"/>
</dbReference>
<name>A0A9D2AK96_9LACO</name>
<reference evidence="3" key="2">
    <citation type="submission" date="2021-04" db="EMBL/GenBank/DDBJ databases">
        <authorList>
            <person name="Gilroy R."/>
        </authorList>
    </citation>
    <scope>NUCLEOTIDE SEQUENCE</scope>
    <source>
        <strain evidence="3">ChiSxjej3B15-572</strain>
    </source>
</reference>
<evidence type="ECO:0000313" key="4">
    <source>
        <dbReference type="Proteomes" id="UP000824231"/>
    </source>
</evidence>
<protein>
    <submittedName>
        <fullName evidence="3">N-acetyltransferase</fullName>
    </submittedName>
</protein>
<dbReference type="InterPro" id="IPR000182">
    <property type="entry name" value="GNAT_dom"/>
</dbReference>
<evidence type="ECO:0000259" key="2">
    <source>
        <dbReference type="PROSITE" id="PS51729"/>
    </source>
</evidence>